<evidence type="ECO:0000313" key="3">
    <source>
        <dbReference type="Proteomes" id="UP000003136"/>
    </source>
</evidence>
<accession>B7AR03</accession>
<dbReference type="Proteomes" id="UP000003136">
    <property type="component" value="Unassembled WGS sequence"/>
</dbReference>
<dbReference type="STRING" id="483218.BACPEC_01113"/>
<dbReference type="InterPro" id="IPR021552">
    <property type="entry name" value="ArsP_2"/>
</dbReference>
<keyword evidence="3" id="KW-1185">Reference proteome</keyword>
<gene>
    <name evidence="2" type="ORF">BACPEC_01113</name>
</gene>
<keyword evidence="1" id="KW-0472">Membrane</keyword>
<proteinExistence type="predicted"/>
<comment type="caution">
    <text evidence="2">The sequence shown here is derived from an EMBL/GenBank/DDBJ whole genome shotgun (WGS) entry which is preliminary data.</text>
</comment>
<feature type="transmembrane region" description="Helical" evidence="1">
    <location>
        <begin position="110"/>
        <end position="133"/>
    </location>
</feature>
<feature type="transmembrane region" description="Helical" evidence="1">
    <location>
        <begin position="275"/>
        <end position="293"/>
    </location>
</feature>
<evidence type="ECO:0000313" key="2">
    <source>
        <dbReference type="EMBL" id="EEC58125.1"/>
    </source>
</evidence>
<feature type="transmembrane region" description="Helical" evidence="1">
    <location>
        <begin position="56"/>
        <end position="74"/>
    </location>
</feature>
<dbReference type="NCBIfam" id="NF037962">
    <property type="entry name" value="arsenic_eff"/>
    <property type="match status" value="1"/>
</dbReference>
<feature type="transmembrane region" description="Helical" evidence="1">
    <location>
        <begin position="13"/>
        <end position="35"/>
    </location>
</feature>
<evidence type="ECO:0000256" key="1">
    <source>
        <dbReference type="SAM" id="Phobius"/>
    </source>
</evidence>
<evidence type="ECO:0008006" key="4">
    <source>
        <dbReference type="Google" id="ProtNLM"/>
    </source>
</evidence>
<dbReference type="AlphaFoldDB" id="B7AR03"/>
<dbReference type="Pfam" id="PF11449">
    <property type="entry name" value="ArsP_2"/>
    <property type="match status" value="1"/>
</dbReference>
<dbReference type="eggNOG" id="ENOG502Z7X4">
    <property type="taxonomic scope" value="Bacteria"/>
</dbReference>
<feature type="transmembrane region" description="Helical" evidence="1">
    <location>
        <begin position="80"/>
        <end position="98"/>
    </location>
</feature>
<feature type="transmembrane region" description="Helical" evidence="1">
    <location>
        <begin position="178"/>
        <end position="199"/>
    </location>
</feature>
<keyword evidence="1" id="KW-1133">Transmembrane helix</keyword>
<reference evidence="2 3" key="2">
    <citation type="submission" date="2008-11" db="EMBL/GenBank/DDBJ databases">
        <authorList>
            <person name="Fulton L."/>
            <person name="Clifton S."/>
            <person name="Fulton B."/>
            <person name="Xu J."/>
            <person name="Minx P."/>
            <person name="Pepin K.H."/>
            <person name="Johnson M."/>
            <person name="Bhonagiri V."/>
            <person name="Nash W.E."/>
            <person name="Mardis E.R."/>
            <person name="Wilson R.K."/>
        </authorList>
    </citation>
    <scope>NUCLEOTIDE SEQUENCE [LARGE SCALE GENOMIC DNA]</scope>
    <source>
        <strain evidence="2 3">ATCC 43243</strain>
    </source>
</reference>
<reference evidence="2 3" key="1">
    <citation type="submission" date="2008-11" db="EMBL/GenBank/DDBJ databases">
        <title>Draft genome sequence of Bacteroides pectinophilus (ATCC 43243).</title>
        <authorList>
            <person name="Sudarsanam P."/>
            <person name="Ley R."/>
            <person name="Guruge J."/>
            <person name="Turnbaugh P.J."/>
            <person name="Mahowald M."/>
            <person name="Liep D."/>
            <person name="Gordon J."/>
        </authorList>
    </citation>
    <scope>NUCLEOTIDE SEQUENCE [LARGE SCALE GENOMIC DNA]</scope>
    <source>
        <strain evidence="2 3">ATCC 43243</strain>
    </source>
</reference>
<dbReference type="HOGENOM" id="CLU_896873_0_0_9"/>
<organism evidence="2 3">
    <name type="scientific">[Bacteroides] pectinophilus ATCC 43243</name>
    <dbReference type="NCBI Taxonomy" id="483218"/>
    <lineage>
        <taxon>Bacteria</taxon>
        <taxon>Bacillati</taxon>
        <taxon>Bacillota</taxon>
        <taxon>Clostridia</taxon>
        <taxon>Eubacteriales</taxon>
    </lineage>
</organism>
<sequence>MEIEIMLDIVFDIILDALVDTAKLVPFLFVTYLLMEWLEHRTSKKTKAVIKNSGRFGPLLGGLLGAIPQCGFSAAASNLYAGRIITMGTLVAIYLSTSDEMLPIMISEKVPVSVILSILGLKIVIGMAAGFVIDAAASLVAGRSRQIDKIEAGISHVCEHDHCHCEKSIVKSALKHTLVITVFVLIVSLALNAVLAAVGEETLASFILDRPFMGPVVTSLVGLIPNCAASVVITQLYLQGVLSFGSMMAGLLTGSGVGILVLCRVNDQWRDNAKIIALVYGIGVLCGIAINLIG</sequence>
<dbReference type="EMBL" id="ABVQ01000035">
    <property type="protein sequence ID" value="EEC58125.1"/>
    <property type="molecule type" value="Genomic_DNA"/>
</dbReference>
<keyword evidence="1" id="KW-0812">Transmembrane</keyword>
<protein>
    <recommendedName>
        <fullName evidence="4">Arsenic efflux protein</fullName>
    </recommendedName>
</protein>
<feature type="transmembrane region" description="Helical" evidence="1">
    <location>
        <begin position="211"/>
        <end position="238"/>
    </location>
</feature>
<name>B7AR03_9FIRM</name>
<feature type="transmembrane region" description="Helical" evidence="1">
    <location>
        <begin position="244"/>
        <end position="263"/>
    </location>
</feature>